<sequence length="929" mass="104956">MSKKILLLLMMVMAAYLQGLAQSTVKLSGKVINTRNEPVPGATVTIEGTTKKTAADVEGRFTIQLETGKKYVLVVSSAGYSTKSVEDVQVTTDEIANSISVVLENKSELGEVVVRTSVKKETTSALINLQRNNIAVSSGIAADLIRRTPDRTTGEVLKRVSGTSIQDNKFVIVRGLSDRYNAAFINNAQLPSSEPDRKAFSFDVIPSNMIDNIVINKTATPELTGEFAGGLIQVQTKDIPSKKFLSVGVQWGYNTNSTFKDFTSNPRTNTDWLGWDNGTRKFPAGFPATRQEYGQMPTSGQIEKSQLFQDDVFRQVNATALPVQQYNLSYGSVKTLKNNAKLGLIAAVTYRNAMLKYSVDRSMAEREGSVFDYTDLQNKYQVNLGALVNLTYSERNHKVSWKNIYNRFYEDNYYTRSGFNNSRNQDITFYSSVLNQRNFFSSQLEGEHQFNIAKAKFRWNAGYALVTRTQPDLRTQQYTQASGSDQVILDYDDSRRFWSDLYDHTVTASGAFTLPFDMFGQKQNFKFGGGTVIRFRDFKARIFRVEEATSQFDQSLSMLPFDQIFNKNNFSQTGFVYDEFTNNSDKYFGVSAINSGFAMFDNKLSEKLRLIWGARVEYFEQFLDSKDLSAKKVTIDTEKWDVLPSLNLTYSPTSKSNIRVAASQTVARPEFREIAPFQFYDYESSYSIAGNQDLKRTKILNLDLRYEIYPAAGEVFSLGGFYKRFDNPIEFRLNSGSVPERRLYTYSNADKADTYGAELEFRKNLGFISKSSDFMNNMVGFGNVTYLISDVNFTDASSSGQSINANRPIQGQSPYMVNAGLQYTSDKLFNMTLMYNRIGPRLALVGNGEIADIYERPRNLLDFQVAKRILKKQGELKLTFSDILNNKIYLYENTSGGKEYSSSDKMFSSYKPGTTISIGFTYDFSFDKK</sequence>
<dbReference type="InterPro" id="IPR036942">
    <property type="entry name" value="Beta-barrel_TonB_sf"/>
</dbReference>
<dbReference type="RefSeq" id="WP_039139740.1">
    <property type="nucleotide sequence ID" value="NZ_JSVC01000011.1"/>
</dbReference>
<dbReference type="OrthoDB" id="9768470at2"/>
<dbReference type="Pfam" id="PF13715">
    <property type="entry name" value="CarbopepD_reg_2"/>
    <property type="match status" value="1"/>
</dbReference>
<dbReference type="AlphaFoldDB" id="A0A0C1L3I8"/>
<dbReference type="EMBL" id="JSVC01000011">
    <property type="protein sequence ID" value="KIC94552.1"/>
    <property type="molecule type" value="Genomic_DNA"/>
</dbReference>
<dbReference type="Pfam" id="PF14905">
    <property type="entry name" value="OMP_b-brl_3"/>
    <property type="match status" value="1"/>
</dbReference>
<accession>A0A0C1L3I8</accession>
<evidence type="ECO:0000313" key="8">
    <source>
        <dbReference type="Proteomes" id="UP000031408"/>
    </source>
</evidence>
<dbReference type="Gene3D" id="2.40.170.20">
    <property type="entry name" value="TonB-dependent receptor, beta-barrel domain"/>
    <property type="match status" value="1"/>
</dbReference>
<comment type="caution">
    <text evidence="7">The sequence shown here is derived from an EMBL/GenBank/DDBJ whole genome shotgun (WGS) entry which is preliminary data.</text>
</comment>
<feature type="domain" description="TonB-dependent receptor plug" evidence="5">
    <location>
        <begin position="135"/>
        <end position="228"/>
    </location>
</feature>
<dbReference type="InterPro" id="IPR012910">
    <property type="entry name" value="Plug_dom"/>
</dbReference>
<dbReference type="InterPro" id="IPR008969">
    <property type="entry name" value="CarboxyPept-like_regulatory"/>
</dbReference>
<evidence type="ECO:0000256" key="2">
    <source>
        <dbReference type="ARBA" id="ARBA00023136"/>
    </source>
</evidence>
<organism evidence="7 8">
    <name type="scientific">Flavihumibacter solisilvae</name>
    <dbReference type="NCBI Taxonomy" id="1349421"/>
    <lineage>
        <taxon>Bacteria</taxon>
        <taxon>Pseudomonadati</taxon>
        <taxon>Bacteroidota</taxon>
        <taxon>Chitinophagia</taxon>
        <taxon>Chitinophagales</taxon>
        <taxon>Chitinophagaceae</taxon>
        <taxon>Flavihumibacter</taxon>
    </lineage>
</organism>
<evidence type="ECO:0000259" key="6">
    <source>
        <dbReference type="Pfam" id="PF14905"/>
    </source>
</evidence>
<proteinExistence type="predicted"/>
<dbReference type="Proteomes" id="UP000031408">
    <property type="component" value="Unassembled WGS sequence"/>
</dbReference>
<evidence type="ECO:0000259" key="5">
    <source>
        <dbReference type="Pfam" id="PF07715"/>
    </source>
</evidence>
<feature type="signal peptide" evidence="4">
    <location>
        <begin position="1"/>
        <end position="21"/>
    </location>
</feature>
<keyword evidence="8" id="KW-1185">Reference proteome</keyword>
<dbReference type="STRING" id="1349421.OI18_10560"/>
<dbReference type="InterPro" id="IPR037066">
    <property type="entry name" value="Plug_dom_sf"/>
</dbReference>
<evidence type="ECO:0008006" key="9">
    <source>
        <dbReference type="Google" id="ProtNLM"/>
    </source>
</evidence>
<comment type="subcellular location">
    <subcellularLocation>
        <location evidence="1">Cell outer membrane</location>
    </subcellularLocation>
</comment>
<reference evidence="7 8" key="1">
    <citation type="submission" date="2014-11" db="EMBL/GenBank/DDBJ databases">
        <title>Genome sequence of Flavihumibacter solisilvae 3-3.</title>
        <authorList>
            <person name="Zhou G."/>
            <person name="Li M."/>
            <person name="Wang G."/>
        </authorList>
    </citation>
    <scope>NUCLEOTIDE SEQUENCE [LARGE SCALE GENOMIC DNA]</scope>
    <source>
        <strain evidence="7 8">3-3</strain>
    </source>
</reference>
<keyword evidence="2" id="KW-0472">Membrane</keyword>
<dbReference type="SUPFAM" id="SSF56935">
    <property type="entry name" value="Porins"/>
    <property type="match status" value="1"/>
</dbReference>
<evidence type="ECO:0000256" key="3">
    <source>
        <dbReference type="ARBA" id="ARBA00023237"/>
    </source>
</evidence>
<name>A0A0C1L3I8_9BACT</name>
<dbReference type="PANTHER" id="PTHR40980:SF5">
    <property type="entry name" value="TONB-DEPENDENT RECEPTOR"/>
    <property type="match status" value="1"/>
</dbReference>
<dbReference type="Gene3D" id="2.170.130.10">
    <property type="entry name" value="TonB-dependent receptor, plug domain"/>
    <property type="match status" value="1"/>
</dbReference>
<dbReference type="PANTHER" id="PTHR40980">
    <property type="entry name" value="PLUG DOMAIN-CONTAINING PROTEIN"/>
    <property type="match status" value="1"/>
</dbReference>
<keyword evidence="3" id="KW-0998">Cell outer membrane</keyword>
<evidence type="ECO:0000256" key="1">
    <source>
        <dbReference type="ARBA" id="ARBA00004442"/>
    </source>
</evidence>
<dbReference type="InterPro" id="IPR041700">
    <property type="entry name" value="OMP_b-brl_3"/>
</dbReference>
<keyword evidence="4" id="KW-0732">Signal</keyword>
<gene>
    <name evidence="7" type="ORF">OI18_10560</name>
</gene>
<dbReference type="Gene3D" id="2.60.40.1120">
    <property type="entry name" value="Carboxypeptidase-like, regulatory domain"/>
    <property type="match status" value="1"/>
</dbReference>
<feature type="domain" description="Outer membrane protein beta-barrel" evidence="6">
    <location>
        <begin position="563"/>
        <end position="906"/>
    </location>
</feature>
<dbReference type="GO" id="GO:0009279">
    <property type="term" value="C:cell outer membrane"/>
    <property type="evidence" value="ECO:0007669"/>
    <property type="project" value="UniProtKB-SubCell"/>
</dbReference>
<feature type="chain" id="PRO_5002148778" description="TonB-dependent receptor" evidence="4">
    <location>
        <begin position="22"/>
        <end position="929"/>
    </location>
</feature>
<dbReference type="Pfam" id="PF07715">
    <property type="entry name" value="Plug"/>
    <property type="match status" value="1"/>
</dbReference>
<evidence type="ECO:0000256" key="4">
    <source>
        <dbReference type="SAM" id="SignalP"/>
    </source>
</evidence>
<protein>
    <recommendedName>
        <fullName evidence="9">TonB-dependent receptor</fullName>
    </recommendedName>
</protein>
<dbReference type="SUPFAM" id="SSF49464">
    <property type="entry name" value="Carboxypeptidase regulatory domain-like"/>
    <property type="match status" value="1"/>
</dbReference>
<evidence type="ECO:0000313" key="7">
    <source>
        <dbReference type="EMBL" id="KIC94552.1"/>
    </source>
</evidence>